<dbReference type="Proteomes" id="UP000593594">
    <property type="component" value="Chromosome"/>
</dbReference>
<reference evidence="2 3" key="1">
    <citation type="submission" date="2020-06" db="EMBL/GenBank/DDBJ databases">
        <title>Genome sequence of 2 isolates from Red Sea Mangroves.</title>
        <authorList>
            <person name="Sefrji F."/>
            <person name="Michoud G."/>
            <person name="Merlino G."/>
            <person name="Daffonchio D."/>
        </authorList>
    </citation>
    <scope>NUCLEOTIDE SEQUENCE [LARGE SCALE GENOMIC DNA]</scope>
    <source>
        <strain evidence="2 3">R1DC25</strain>
    </source>
</reference>
<evidence type="ECO:0000313" key="3">
    <source>
        <dbReference type="Proteomes" id="UP000593594"/>
    </source>
</evidence>
<dbReference type="KEGG" id="kmn:HW532_13985"/>
<keyword evidence="1" id="KW-1133">Transmembrane helix</keyword>
<evidence type="ECO:0000313" key="2">
    <source>
        <dbReference type="EMBL" id="QPC43701.1"/>
    </source>
</evidence>
<dbReference type="EMBL" id="CP058214">
    <property type="protein sequence ID" value="QPC43701.1"/>
    <property type="molecule type" value="Genomic_DNA"/>
</dbReference>
<organism evidence="2 3">
    <name type="scientific">Kaustia mangrovi</name>
    <dbReference type="NCBI Taxonomy" id="2593653"/>
    <lineage>
        <taxon>Bacteria</taxon>
        <taxon>Pseudomonadati</taxon>
        <taxon>Pseudomonadota</taxon>
        <taxon>Alphaproteobacteria</taxon>
        <taxon>Hyphomicrobiales</taxon>
        <taxon>Parvibaculaceae</taxon>
        <taxon>Kaustia</taxon>
    </lineage>
</organism>
<feature type="transmembrane region" description="Helical" evidence="1">
    <location>
        <begin position="17"/>
        <end position="36"/>
    </location>
</feature>
<keyword evidence="3" id="KW-1185">Reference proteome</keyword>
<accession>A0A7S8C5H1</accession>
<keyword evidence="1" id="KW-0472">Membrane</keyword>
<keyword evidence="1" id="KW-0812">Transmembrane</keyword>
<evidence type="ECO:0000256" key="1">
    <source>
        <dbReference type="SAM" id="Phobius"/>
    </source>
</evidence>
<dbReference type="RefSeq" id="WP_213161063.1">
    <property type="nucleotide sequence ID" value="NZ_CP058214.1"/>
</dbReference>
<name>A0A7S8C5H1_9HYPH</name>
<gene>
    <name evidence="2" type="ORF">HW532_13985</name>
</gene>
<proteinExistence type="predicted"/>
<protein>
    <submittedName>
        <fullName evidence="2">Uncharacterized protein</fullName>
    </submittedName>
</protein>
<sequence length="96" mass="10259">MSGKPITDRDSARRARWLLAIAAGVFSLFCLNVLLGKARVTLGWETGLVLPDVPEFLLLLFSALFFTLAALARERAVGSRNDLPAGTARGDDEAGA</sequence>
<feature type="transmembrane region" description="Helical" evidence="1">
    <location>
        <begin position="56"/>
        <end position="72"/>
    </location>
</feature>
<dbReference type="AlphaFoldDB" id="A0A7S8C5H1"/>